<accession>A0ACB6RJY8</accession>
<reference evidence="1" key="1">
    <citation type="journal article" date="2020" name="Stud. Mycol.">
        <title>101 Dothideomycetes genomes: a test case for predicting lifestyles and emergence of pathogens.</title>
        <authorList>
            <person name="Haridas S."/>
            <person name="Albert R."/>
            <person name="Binder M."/>
            <person name="Bloem J."/>
            <person name="Labutti K."/>
            <person name="Salamov A."/>
            <person name="Andreopoulos B."/>
            <person name="Baker S."/>
            <person name="Barry K."/>
            <person name="Bills G."/>
            <person name="Bluhm B."/>
            <person name="Cannon C."/>
            <person name="Castanera R."/>
            <person name="Culley D."/>
            <person name="Daum C."/>
            <person name="Ezra D."/>
            <person name="Gonzalez J."/>
            <person name="Henrissat B."/>
            <person name="Kuo A."/>
            <person name="Liang C."/>
            <person name="Lipzen A."/>
            <person name="Lutzoni F."/>
            <person name="Magnuson J."/>
            <person name="Mondo S."/>
            <person name="Nolan M."/>
            <person name="Ohm R."/>
            <person name="Pangilinan J."/>
            <person name="Park H.-J."/>
            <person name="Ramirez L."/>
            <person name="Alfaro M."/>
            <person name="Sun H."/>
            <person name="Tritt A."/>
            <person name="Yoshinaga Y."/>
            <person name="Zwiers L.-H."/>
            <person name="Turgeon B."/>
            <person name="Goodwin S."/>
            <person name="Spatafora J."/>
            <person name="Crous P."/>
            <person name="Grigoriev I."/>
        </authorList>
    </citation>
    <scope>NUCLEOTIDE SEQUENCE</scope>
    <source>
        <strain evidence="1">CBS 525.71</strain>
    </source>
</reference>
<comment type="caution">
    <text evidence="1">The sequence shown here is derived from an EMBL/GenBank/DDBJ whole genome shotgun (WGS) entry which is preliminary data.</text>
</comment>
<feature type="non-terminal residue" evidence="1">
    <location>
        <position position="61"/>
    </location>
</feature>
<evidence type="ECO:0000313" key="1">
    <source>
        <dbReference type="EMBL" id="KAF2621292.1"/>
    </source>
</evidence>
<name>A0ACB6RJY8_9PLEO</name>
<sequence>MPNNIPDFQIANFLATNTQPLQLTDLSPENDANIECTICHNPFADPPQDYVHPDLPEDEDE</sequence>
<organism evidence="1 2">
    <name type="scientific">Macroventuria anomochaeta</name>
    <dbReference type="NCBI Taxonomy" id="301207"/>
    <lineage>
        <taxon>Eukaryota</taxon>
        <taxon>Fungi</taxon>
        <taxon>Dikarya</taxon>
        <taxon>Ascomycota</taxon>
        <taxon>Pezizomycotina</taxon>
        <taxon>Dothideomycetes</taxon>
        <taxon>Pleosporomycetidae</taxon>
        <taxon>Pleosporales</taxon>
        <taxon>Pleosporineae</taxon>
        <taxon>Didymellaceae</taxon>
        <taxon>Macroventuria</taxon>
    </lineage>
</organism>
<dbReference type="Proteomes" id="UP000799754">
    <property type="component" value="Unassembled WGS sequence"/>
</dbReference>
<keyword evidence="2" id="KW-1185">Reference proteome</keyword>
<dbReference type="EMBL" id="MU006757">
    <property type="protein sequence ID" value="KAF2621292.1"/>
    <property type="molecule type" value="Genomic_DNA"/>
</dbReference>
<protein>
    <submittedName>
        <fullName evidence="1">Uncharacterized protein</fullName>
    </submittedName>
</protein>
<proteinExistence type="predicted"/>
<evidence type="ECO:0000313" key="2">
    <source>
        <dbReference type="Proteomes" id="UP000799754"/>
    </source>
</evidence>
<gene>
    <name evidence="1" type="ORF">BU25DRAFT_312537</name>
</gene>